<dbReference type="GO" id="GO:0016209">
    <property type="term" value="F:antioxidant activity"/>
    <property type="evidence" value="ECO:0007669"/>
    <property type="project" value="InterPro"/>
</dbReference>
<dbReference type="Gene3D" id="3.40.30.10">
    <property type="entry name" value="Glutaredoxin"/>
    <property type="match status" value="1"/>
</dbReference>
<dbReference type="SUPFAM" id="SSF52833">
    <property type="entry name" value="Thioredoxin-like"/>
    <property type="match status" value="1"/>
</dbReference>
<dbReference type="GO" id="GO:0030313">
    <property type="term" value="C:cell envelope"/>
    <property type="evidence" value="ECO:0007669"/>
    <property type="project" value="UniProtKB-SubCell"/>
</dbReference>
<name>A0A4Q7MZC7_9BACT</name>
<dbReference type="EMBL" id="SGXA01000001">
    <property type="protein sequence ID" value="RZS74617.1"/>
    <property type="molecule type" value="Genomic_DNA"/>
</dbReference>
<evidence type="ECO:0000259" key="5">
    <source>
        <dbReference type="PROSITE" id="PS51352"/>
    </source>
</evidence>
<evidence type="ECO:0000256" key="1">
    <source>
        <dbReference type="ARBA" id="ARBA00004196"/>
    </source>
</evidence>
<dbReference type="PROSITE" id="PS51352">
    <property type="entry name" value="THIOREDOXIN_2"/>
    <property type="match status" value="1"/>
</dbReference>
<dbReference type="Pfam" id="PF14289">
    <property type="entry name" value="DUF4369"/>
    <property type="match status" value="1"/>
</dbReference>
<organism evidence="6 7">
    <name type="scientific">Pseudobacter ginsenosidimutans</name>
    <dbReference type="NCBI Taxonomy" id="661488"/>
    <lineage>
        <taxon>Bacteria</taxon>
        <taxon>Pseudomonadati</taxon>
        <taxon>Bacteroidota</taxon>
        <taxon>Chitinophagia</taxon>
        <taxon>Chitinophagales</taxon>
        <taxon>Chitinophagaceae</taxon>
        <taxon>Pseudobacter</taxon>
    </lineage>
</organism>
<proteinExistence type="predicted"/>
<dbReference type="InterPro" id="IPR025380">
    <property type="entry name" value="DUF4369"/>
</dbReference>
<dbReference type="InterPro" id="IPR000866">
    <property type="entry name" value="AhpC/TSA"/>
</dbReference>
<keyword evidence="7" id="KW-1185">Reference proteome</keyword>
<keyword evidence="2" id="KW-0201">Cytochrome c-type biogenesis</keyword>
<dbReference type="Proteomes" id="UP000293874">
    <property type="component" value="Unassembled WGS sequence"/>
</dbReference>
<evidence type="ECO:0000313" key="6">
    <source>
        <dbReference type="EMBL" id="RZS74617.1"/>
    </source>
</evidence>
<dbReference type="GO" id="GO:0017004">
    <property type="term" value="P:cytochrome complex assembly"/>
    <property type="evidence" value="ECO:0007669"/>
    <property type="project" value="UniProtKB-KW"/>
</dbReference>
<dbReference type="PROSITE" id="PS00194">
    <property type="entry name" value="THIOREDOXIN_1"/>
    <property type="match status" value="1"/>
</dbReference>
<dbReference type="InterPro" id="IPR036249">
    <property type="entry name" value="Thioredoxin-like_sf"/>
</dbReference>
<dbReference type="AlphaFoldDB" id="A0A4Q7MZC7"/>
<dbReference type="GO" id="GO:0016491">
    <property type="term" value="F:oxidoreductase activity"/>
    <property type="evidence" value="ECO:0007669"/>
    <property type="project" value="InterPro"/>
</dbReference>
<dbReference type="PANTHER" id="PTHR42852:SF6">
    <property type="entry name" value="THIOL:DISULFIDE INTERCHANGE PROTEIN DSBE"/>
    <property type="match status" value="1"/>
</dbReference>
<dbReference type="InterPro" id="IPR017937">
    <property type="entry name" value="Thioredoxin_CS"/>
</dbReference>
<evidence type="ECO:0000256" key="2">
    <source>
        <dbReference type="ARBA" id="ARBA00022748"/>
    </source>
</evidence>
<evidence type="ECO:0000256" key="3">
    <source>
        <dbReference type="ARBA" id="ARBA00023157"/>
    </source>
</evidence>
<dbReference type="InterPro" id="IPR013766">
    <property type="entry name" value="Thioredoxin_domain"/>
</dbReference>
<dbReference type="PROSITE" id="PS51257">
    <property type="entry name" value="PROKAR_LIPOPROTEIN"/>
    <property type="match status" value="1"/>
</dbReference>
<sequence length="363" mass="40464">MQKMKTTIGYALILGCAYACQTAEAPRKASIDAHITGLKDSVVYISGLNDEPAKSDTVPVKDGKFSWSGTVTDPRKVFISTSGQYMEFFMENNPVKIEGTVDSFYYSKVTGSASQDEHMGFEKSVKDITDGQWPLYQQLHVAKDDKVKAALEARIDSFRMAKRARIKTYVLQHPASPVSVALLADMAVMGEFAPIDSLYRQLDPVAKQSVSGQKLSERLIVIKRSSLGQTIKDFSQNDLDGRPVKFSDFKGKYLFVDFWASWCGPCRAENPNVLRAYNTFKGKNFEVLGISLDDNASKWKEAVEKDGMPWKQLSDLKGYNNEIAEYYGIQAIPSSFLLDPNGVIIAKDLRGTELQTKLAEILQ</sequence>
<protein>
    <submittedName>
        <fullName evidence="6">Peroxiredoxin</fullName>
    </submittedName>
</protein>
<gene>
    <name evidence="6" type="ORF">EV199_0466</name>
</gene>
<evidence type="ECO:0000256" key="4">
    <source>
        <dbReference type="ARBA" id="ARBA00023284"/>
    </source>
</evidence>
<dbReference type="CDD" id="cd02966">
    <property type="entry name" value="TlpA_like_family"/>
    <property type="match status" value="1"/>
</dbReference>
<keyword evidence="3" id="KW-1015">Disulfide bond</keyword>
<dbReference type="Pfam" id="PF00578">
    <property type="entry name" value="AhpC-TSA"/>
    <property type="match status" value="1"/>
</dbReference>
<comment type="subcellular location">
    <subcellularLocation>
        <location evidence="1">Cell envelope</location>
    </subcellularLocation>
</comment>
<reference evidence="6 7" key="1">
    <citation type="submission" date="2019-02" db="EMBL/GenBank/DDBJ databases">
        <title>Genomic Encyclopedia of Type Strains, Phase IV (KMG-IV): sequencing the most valuable type-strain genomes for metagenomic binning, comparative biology and taxonomic classification.</title>
        <authorList>
            <person name="Goeker M."/>
        </authorList>
    </citation>
    <scope>NUCLEOTIDE SEQUENCE [LARGE SCALE GENOMIC DNA]</scope>
    <source>
        <strain evidence="6 7">DSM 18116</strain>
    </source>
</reference>
<feature type="domain" description="Thioredoxin" evidence="5">
    <location>
        <begin position="225"/>
        <end position="363"/>
    </location>
</feature>
<accession>A0A4Q7MZC7</accession>
<keyword evidence="4" id="KW-0676">Redox-active center</keyword>
<dbReference type="PANTHER" id="PTHR42852">
    <property type="entry name" value="THIOL:DISULFIDE INTERCHANGE PROTEIN DSBE"/>
    <property type="match status" value="1"/>
</dbReference>
<comment type="caution">
    <text evidence="6">The sequence shown here is derived from an EMBL/GenBank/DDBJ whole genome shotgun (WGS) entry which is preliminary data.</text>
</comment>
<dbReference type="InterPro" id="IPR050553">
    <property type="entry name" value="Thioredoxin_ResA/DsbE_sf"/>
</dbReference>
<evidence type="ECO:0000313" key="7">
    <source>
        <dbReference type="Proteomes" id="UP000293874"/>
    </source>
</evidence>